<reference evidence="1 2" key="1">
    <citation type="submission" date="2024-01" db="EMBL/GenBank/DDBJ databases">
        <title>The genomes of 5 underutilized Papilionoideae crops provide insights into root nodulation and disease resistanc.</title>
        <authorList>
            <person name="Jiang F."/>
        </authorList>
    </citation>
    <scope>NUCLEOTIDE SEQUENCE [LARGE SCALE GENOMIC DNA]</scope>
    <source>
        <strain evidence="1">DUOXIRENSHENG_FW03</strain>
        <tissue evidence="1">Leaves</tissue>
    </source>
</reference>
<name>A0AAN9XHF6_PSOTE</name>
<evidence type="ECO:0000313" key="1">
    <source>
        <dbReference type="EMBL" id="KAK7391958.1"/>
    </source>
</evidence>
<gene>
    <name evidence="1" type="ORF">VNO78_20382</name>
</gene>
<comment type="caution">
    <text evidence="1">The sequence shown here is derived from an EMBL/GenBank/DDBJ whole genome shotgun (WGS) entry which is preliminary data.</text>
</comment>
<dbReference type="Proteomes" id="UP001386955">
    <property type="component" value="Unassembled WGS sequence"/>
</dbReference>
<sequence>MCICEVQTAICSKLLLLPGLIRSLVLLCASRVVAAAPFPKPSLATATRRQGVVFFSHSLLLVTLPRTLGKCFQVVEGFFVSFARILFSMKTMQFYQHVIPGILFSIEIS</sequence>
<organism evidence="1 2">
    <name type="scientific">Psophocarpus tetragonolobus</name>
    <name type="common">Winged bean</name>
    <name type="synonym">Dolichos tetragonolobus</name>
    <dbReference type="NCBI Taxonomy" id="3891"/>
    <lineage>
        <taxon>Eukaryota</taxon>
        <taxon>Viridiplantae</taxon>
        <taxon>Streptophyta</taxon>
        <taxon>Embryophyta</taxon>
        <taxon>Tracheophyta</taxon>
        <taxon>Spermatophyta</taxon>
        <taxon>Magnoliopsida</taxon>
        <taxon>eudicotyledons</taxon>
        <taxon>Gunneridae</taxon>
        <taxon>Pentapetalae</taxon>
        <taxon>rosids</taxon>
        <taxon>fabids</taxon>
        <taxon>Fabales</taxon>
        <taxon>Fabaceae</taxon>
        <taxon>Papilionoideae</taxon>
        <taxon>50 kb inversion clade</taxon>
        <taxon>NPAAA clade</taxon>
        <taxon>indigoferoid/millettioid clade</taxon>
        <taxon>Phaseoleae</taxon>
        <taxon>Psophocarpus</taxon>
    </lineage>
</organism>
<dbReference type="AlphaFoldDB" id="A0AAN9XHF6"/>
<proteinExistence type="predicted"/>
<dbReference type="EMBL" id="JAYMYS010000005">
    <property type="protein sequence ID" value="KAK7391958.1"/>
    <property type="molecule type" value="Genomic_DNA"/>
</dbReference>
<keyword evidence="2" id="KW-1185">Reference proteome</keyword>
<protein>
    <submittedName>
        <fullName evidence="1">Uncharacterized protein</fullName>
    </submittedName>
</protein>
<evidence type="ECO:0000313" key="2">
    <source>
        <dbReference type="Proteomes" id="UP001386955"/>
    </source>
</evidence>
<accession>A0AAN9XHF6</accession>